<feature type="transmembrane region" description="Helical" evidence="1">
    <location>
        <begin position="104"/>
        <end position="122"/>
    </location>
</feature>
<keyword evidence="1" id="KW-0812">Transmembrane</keyword>
<name>A0A9D2BUQ2_9FIRM</name>
<protein>
    <submittedName>
        <fullName evidence="2">DUF3592 domain-containing protein</fullName>
    </submittedName>
</protein>
<reference evidence="2" key="1">
    <citation type="journal article" date="2021" name="PeerJ">
        <title>Extensive microbial diversity within the chicken gut microbiome revealed by metagenomics and culture.</title>
        <authorList>
            <person name="Gilroy R."/>
            <person name="Ravi A."/>
            <person name="Getino M."/>
            <person name="Pursley I."/>
            <person name="Horton D.L."/>
            <person name="Alikhan N.F."/>
            <person name="Baker D."/>
            <person name="Gharbi K."/>
            <person name="Hall N."/>
            <person name="Watson M."/>
            <person name="Adriaenssens E.M."/>
            <person name="Foster-Nyarko E."/>
            <person name="Jarju S."/>
            <person name="Secka A."/>
            <person name="Antonio M."/>
            <person name="Oren A."/>
            <person name="Chaudhuri R.R."/>
            <person name="La Ragione R."/>
            <person name="Hildebrand F."/>
            <person name="Pallen M.J."/>
        </authorList>
    </citation>
    <scope>NUCLEOTIDE SEQUENCE</scope>
    <source>
        <strain evidence="2">ChiHecec2B26-7398</strain>
    </source>
</reference>
<dbReference type="EMBL" id="DXEI01000076">
    <property type="protein sequence ID" value="HIX94806.1"/>
    <property type="molecule type" value="Genomic_DNA"/>
</dbReference>
<keyword evidence="1" id="KW-0472">Membrane</keyword>
<reference evidence="2" key="2">
    <citation type="submission" date="2021-04" db="EMBL/GenBank/DDBJ databases">
        <authorList>
            <person name="Gilroy R."/>
        </authorList>
    </citation>
    <scope>NUCLEOTIDE SEQUENCE</scope>
    <source>
        <strain evidence="2">ChiHecec2B26-7398</strain>
    </source>
</reference>
<evidence type="ECO:0000313" key="2">
    <source>
        <dbReference type="EMBL" id="HIX94806.1"/>
    </source>
</evidence>
<organism evidence="2 3">
    <name type="scientific">Candidatus Gemmiger excrementipullorum</name>
    <dbReference type="NCBI Taxonomy" id="2838610"/>
    <lineage>
        <taxon>Bacteria</taxon>
        <taxon>Bacillati</taxon>
        <taxon>Bacillota</taxon>
        <taxon>Clostridia</taxon>
        <taxon>Eubacteriales</taxon>
        <taxon>Gemmiger</taxon>
    </lineage>
</organism>
<evidence type="ECO:0000313" key="3">
    <source>
        <dbReference type="Proteomes" id="UP000886751"/>
    </source>
</evidence>
<gene>
    <name evidence="2" type="ORF">H9846_05050</name>
</gene>
<accession>A0A9D2BUQ2</accession>
<dbReference type="AlphaFoldDB" id="A0A9D2BUQ2"/>
<evidence type="ECO:0000256" key="1">
    <source>
        <dbReference type="SAM" id="Phobius"/>
    </source>
</evidence>
<keyword evidence="1" id="KW-1133">Transmembrane helix</keyword>
<proteinExistence type="predicted"/>
<dbReference type="Proteomes" id="UP000886751">
    <property type="component" value="Unassembled WGS sequence"/>
</dbReference>
<sequence length="123" mass="13769">MIVYRVLGVLFLALAAAALWEKYRTVRGGTLLPARILGCRKADRTSPRGGAGGYRYVVEVYVDGERLECETNDAFWFCHDAQKGKSIRVWYRPGRPLLERHNPGTELMAAFMALAGIGLLLIR</sequence>
<comment type="caution">
    <text evidence="2">The sequence shown here is derived from an EMBL/GenBank/DDBJ whole genome shotgun (WGS) entry which is preliminary data.</text>
</comment>